<feature type="transmembrane region" description="Helical" evidence="8">
    <location>
        <begin position="446"/>
        <end position="467"/>
    </location>
</feature>
<dbReference type="PANTHER" id="PTHR42718">
    <property type="entry name" value="MAJOR FACILITATOR SUPERFAMILY MULTIDRUG TRANSPORTER MFSC"/>
    <property type="match status" value="1"/>
</dbReference>
<evidence type="ECO:0000256" key="3">
    <source>
        <dbReference type="ARBA" id="ARBA00022448"/>
    </source>
</evidence>
<dbReference type="NCBIfam" id="TIGR00711">
    <property type="entry name" value="efflux_EmrB"/>
    <property type="match status" value="1"/>
</dbReference>
<feature type="transmembrane region" description="Helical" evidence="8">
    <location>
        <begin position="269"/>
        <end position="292"/>
    </location>
</feature>
<feature type="transmembrane region" description="Helical" evidence="8">
    <location>
        <begin position="201"/>
        <end position="220"/>
    </location>
</feature>
<sequence length="474" mass="51816">MNLLEKNKEHSKWTVLFVVVLMSFMACVDSSIVNVALPTMARKLSVSMAEIEWVVASYVMVICASLLIFGRLGDIKGKSRIFKIGTILFTFASLMCGLSTSLTMLVIFRIIQGIGAGAYMANNQGIITQIFSKEERGKALGILVSGVALGNMIGAPVGGLIISSLSWNYIFLVNVPIGIIAFAAGLKVLPKGKNNDEEFDVKGAILYSIAIMLLFGSLIGEQQFGYKNLVIIMSFILSIFCLIVFIVLQKNMKIPLLQLEIFKNGLFSLSLFCAFVSFVCLSASIIIIPFYLQDTLKMSSSAAGLFMIVQPLILALISPASGNLADKMGAEIQTLIGLIFMAGGFLFMASLNEHSFFINIVLCVAFIALGQGIFQPANNSLIMSTVPKHKLGIAGSVNSLVRNLGQMVGITLATTILYNFMSYKIGYRVINYVFGRDDVFVYGMKHVYIVLVFICCVGIFFTVFRIMKKKQINS</sequence>
<accession>A0ABW8TKT3</accession>
<comment type="subcellular location">
    <subcellularLocation>
        <location evidence="1">Cell membrane</location>
        <topology evidence="1">Multi-pass membrane protein</topology>
    </subcellularLocation>
</comment>
<feature type="transmembrane region" description="Helical" evidence="8">
    <location>
        <begin position="169"/>
        <end position="189"/>
    </location>
</feature>
<dbReference type="PROSITE" id="PS51257">
    <property type="entry name" value="PROKAR_LIPOPROTEIN"/>
    <property type="match status" value="1"/>
</dbReference>
<proteinExistence type="inferred from homology"/>
<evidence type="ECO:0000256" key="2">
    <source>
        <dbReference type="ARBA" id="ARBA00008537"/>
    </source>
</evidence>
<dbReference type="RefSeq" id="WP_406789513.1">
    <property type="nucleotide sequence ID" value="NZ_JBJIAA010000021.1"/>
</dbReference>
<dbReference type="CDD" id="cd17321">
    <property type="entry name" value="MFS_MMR_MDR_like"/>
    <property type="match status" value="1"/>
</dbReference>
<dbReference type="InterPro" id="IPR020846">
    <property type="entry name" value="MFS_dom"/>
</dbReference>
<feature type="transmembrane region" description="Helical" evidence="8">
    <location>
        <begin position="53"/>
        <end position="69"/>
    </location>
</feature>
<gene>
    <name evidence="10" type="ORF">ACJDT4_20825</name>
</gene>
<comment type="caution">
    <text evidence="10">The sequence shown here is derived from an EMBL/GenBank/DDBJ whole genome shotgun (WGS) entry which is preliminary data.</text>
</comment>
<dbReference type="InterPro" id="IPR036259">
    <property type="entry name" value="MFS_trans_sf"/>
</dbReference>
<dbReference type="PROSITE" id="PS00217">
    <property type="entry name" value="SUGAR_TRANSPORT_2"/>
    <property type="match status" value="1"/>
</dbReference>
<dbReference type="Gene3D" id="1.20.1720.10">
    <property type="entry name" value="Multidrug resistance protein D"/>
    <property type="match status" value="1"/>
</dbReference>
<feature type="transmembrane region" description="Helical" evidence="8">
    <location>
        <begin position="81"/>
        <end position="100"/>
    </location>
</feature>
<dbReference type="Gene3D" id="1.20.1250.20">
    <property type="entry name" value="MFS general substrate transporter like domains"/>
    <property type="match status" value="1"/>
</dbReference>
<evidence type="ECO:0000256" key="1">
    <source>
        <dbReference type="ARBA" id="ARBA00004651"/>
    </source>
</evidence>
<protein>
    <submittedName>
        <fullName evidence="10">MFS transporter</fullName>
    </submittedName>
</protein>
<dbReference type="InterPro" id="IPR011701">
    <property type="entry name" value="MFS"/>
</dbReference>
<reference evidence="10 11" key="1">
    <citation type="submission" date="2024-11" db="EMBL/GenBank/DDBJ databases">
        <authorList>
            <person name="Heng Y.C."/>
            <person name="Lim A.C.H."/>
            <person name="Lee J.K.Y."/>
            <person name="Kittelmann S."/>
        </authorList>
    </citation>
    <scope>NUCLEOTIDE SEQUENCE [LARGE SCALE GENOMIC DNA]</scope>
    <source>
        <strain evidence="10 11">WILCCON 0114</strain>
    </source>
</reference>
<evidence type="ECO:0000256" key="7">
    <source>
        <dbReference type="ARBA" id="ARBA00023136"/>
    </source>
</evidence>
<feature type="transmembrane region" description="Helical" evidence="8">
    <location>
        <begin position="407"/>
        <end position="426"/>
    </location>
</feature>
<evidence type="ECO:0000256" key="5">
    <source>
        <dbReference type="ARBA" id="ARBA00022692"/>
    </source>
</evidence>
<organism evidence="10 11">
    <name type="scientific">Clostridium neuense</name>
    <dbReference type="NCBI Taxonomy" id="1728934"/>
    <lineage>
        <taxon>Bacteria</taxon>
        <taxon>Bacillati</taxon>
        <taxon>Bacillota</taxon>
        <taxon>Clostridia</taxon>
        <taxon>Eubacteriales</taxon>
        <taxon>Clostridiaceae</taxon>
        <taxon>Clostridium</taxon>
    </lineage>
</organism>
<evidence type="ECO:0000313" key="11">
    <source>
        <dbReference type="Proteomes" id="UP001623592"/>
    </source>
</evidence>
<feature type="transmembrane region" description="Helical" evidence="8">
    <location>
        <begin position="356"/>
        <end position="374"/>
    </location>
</feature>
<evidence type="ECO:0000256" key="6">
    <source>
        <dbReference type="ARBA" id="ARBA00022989"/>
    </source>
</evidence>
<comment type="similarity">
    <text evidence="2">Belongs to the major facilitator superfamily. EmrB family.</text>
</comment>
<feature type="transmembrane region" description="Helical" evidence="8">
    <location>
        <begin position="298"/>
        <end position="320"/>
    </location>
</feature>
<dbReference type="InterPro" id="IPR004638">
    <property type="entry name" value="EmrB-like"/>
</dbReference>
<keyword evidence="11" id="KW-1185">Reference proteome</keyword>
<keyword evidence="6 8" id="KW-1133">Transmembrane helix</keyword>
<dbReference type="PROSITE" id="PS50850">
    <property type="entry name" value="MFS"/>
    <property type="match status" value="1"/>
</dbReference>
<feature type="domain" description="Major facilitator superfamily (MFS) profile" evidence="9">
    <location>
        <begin position="15"/>
        <end position="470"/>
    </location>
</feature>
<evidence type="ECO:0000313" key="10">
    <source>
        <dbReference type="EMBL" id="MFL0252856.1"/>
    </source>
</evidence>
<dbReference type="InterPro" id="IPR005829">
    <property type="entry name" value="Sugar_transporter_CS"/>
</dbReference>
<keyword evidence="5 8" id="KW-0812">Transmembrane</keyword>
<dbReference type="SUPFAM" id="SSF103473">
    <property type="entry name" value="MFS general substrate transporter"/>
    <property type="match status" value="1"/>
</dbReference>
<keyword evidence="3" id="KW-0813">Transport</keyword>
<evidence type="ECO:0000256" key="8">
    <source>
        <dbReference type="SAM" id="Phobius"/>
    </source>
</evidence>
<feature type="transmembrane region" description="Helical" evidence="8">
    <location>
        <begin position="332"/>
        <end position="350"/>
    </location>
</feature>
<evidence type="ECO:0000256" key="4">
    <source>
        <dbReference type="ARBA" id="ARBA00022475"/>
    </source>
</evidence>
<evidence type="ECO:0000259" key="9">
    <source>
        <dbReference type="PROSITE" id="PS50850"/>
    </source>
</evidence>
<feature type="transmembrane region" description="Helical" evidence="8">
    <location>
        <begin position="139"/>
        <end position="163"/>
    </location>
</feature>
<name>A0ABW8TKT3_9CLOT</name>
<feature type="transmembrane region" description="Helical" evidence="8">
    <location>
        <begin position="226"/>
        <end position="248"/>
    </location>
</feature>
<dbReference type="PANTHER" id="PTHR42718:SF9">
    <property type="entry name" value="MAJOR FACILITATOR SUPERFAMILY MULTIDRUG TRANSPORTER MFSC"/>
    <property type="match status" value="1"/>
</dbReference>
<keyword evidence="7 8" id="KW-0472">Membrane</keyword>
<dbReference type="Proteomes" id="UP001623592">
    <property type="component" value="Unassembled WGS sequence"/>
</dbReference>
<dbReference type="PRINTS" id="PR01036">
    <property type="entry name" value="TCRTETB"/>
</dbReference>
<feature type="transmembrane region" description="Helical" evidence="8">
    <location>
        <begin position="12"/>
        <end position="33"/>
    </location>
</feature>
<dbReference type="Pfam" id="PF07690">
    <property type="entry name" value="MFS_1"/>
    <property type="match status" value="2"/>
</dbReference>
<dbReference type="EMBL" id="JBJIAA010000021">
    <property type="protein sequence ID" value="MFL0252856.1"/>
    <property type="molecule type" value="Genomic_DNA"/>
</dbReference>
<keyword evidence="4" id="KW-1003">Cell membrane</keyword>